<evidence type="ECO:0000256" key="6">
    <source>
        <dbReference type="ARBA" id="ARBA00022692"/>
    </source>
</evidence>
<keyword evidence="11 12" id="KW-0472">Membrane</keyword>
<dbReference type="GO" id="GO:0070069">
    <property type="term" value="C:cytochrome complex"/>
    <property type="evidence" value="ECO:0007669"/>
    <property type="project" value="UniProtKB-UniRule"/>
</dbReference>
<comment type="subcellular location">
    <subcellularLocation>
        <location evidence="1">Cell membrane</location>
        <topology evidence="1">Multi-pass membrane protein</topology>
    </subcellularLocation>
</comment>
<organism evidence="14 15">
    <name type="scientific">Sulfobacillus acidophilus (strain ATCC 700253 / DSM 10332 / NAL)</name>
    <dbReference type="NCBI Taxonomy" id="679936"/>
    <lineage>
        <taxon>Bacteria</taxon>
        <taxon>Bacillati</taxon>
        <taxon>Bacillota</taxon>
        <taxon>Clostridia</taxon>
        <taxon>Eubacteriales</taxon>
        <taxon>Clostridiales Family XVII. Incertae Sedis</taxon>
        <taxon>Sulfobacillus</taxon>
    </lineage>
</organism>
<keyword evidence="15" id="KW-1185">Reference proteome</keyword>
<dbReference type="PATRIC" id="fig|679936.5.peg.2082"/>
<dbReference type="GO" id="GO:0019646">
    <property type="term" value="P:aerobic electron transport chain"/>
    <property type="evidence" value="ECO:0007669"/>
    <property type="project" value="InterPro"/>
</dbReference>
<dbReference type="PANTHER" id="PTHR30365:SF15">
    <property type="entry name" value="CYTOCHROME BD UBIQUINOL OXIDASE SUBUNIT 1"/>
    <property type="match status" value="1"/>
</dbReference>
<dbReference type="AlphaFoldDB" id="G8TS98"/>
<feature type="transmembrane region" description="Helical" evidence="12">
    <location>
        <begin position="15"/>
        <end position="33"/>
    </location>
</feature>
<feature type="transmembrane region" description="Helical" evidence="12">
    <location>
        <begin position="53"/>
        <end position="71"/>
    </location>
</feature>
<feature type="transmembrane region" description="Helical" evidence="12">
    <location>
        <begin position="91"/>
        <end position="115"/>
    </location>
</feature>
<proteinExistence type="inferred from homology"/>
<evidence type="ECO:0000256" key="3">
    <source>
        <dbReference type="ARBA" id="ARBA00022448"/>
    </source>
</evidence>
<dbReference type="GO" id="GO:0016682">
    <property type="term" value="F:oxidoreductase activity, acting on diphenols and related substances as donors, oxygen as acceptor"/>
    <property type="evidence" value="ECO:0007669"/>
    <property type="project" value="TreeGrafter"/>
</dbReference>
<keyword evidence="3 12" id="KW-0813">Transport</keyword>
<evidence type="ECO:0000256" key="2">
    <source>
        <dbReference type="ARBA" id="ARBA00009819"/>
    </source>
</evidence>
<dbReference type="EMBL" id="CP003179">
    <property type="protein sequence ID" value="AEW05510.1"/>
    <property type="molecule type" value="Genomic_DNA"/>
</dbReference>
<dbReference type="EC" id="1.10.3.-" evidence="14"/>
<evidence type="ECO:0000256" key="4">
    <source>
        <dbReference type="ARBA" id="ARBA00022475"/>
    </source>
</evidence>
<evidence type="ECO:0000313" key="14">
    <source>
        <dbReference type="EMBL" id="AEW05510.1"/>
    </source>
</evidence>
<evidence type="ECO:0000256" key="8">
    <source>
        <dbReference type="ARBA" id="ARBA00022982"/>
    </source>
</evidence>
<keyword evidence="5 12" id="KW-0349">Heme</keyword>
<feature type="transmembrane region" description="Helical" evidence="12">
    <location>
        <begin position="186"/>
        <end position="205"/>
    </location>
</feature>
<reference evidence="15" key="1">
    <citation type="submission" date="2011-12" db="EMBL/GenBank/DDBJ databases">
        <title>The complete genome of chromosome of Sulfobacillus acidophilus DSM 10332.</title>
        <authorList>
            <person name="Lucas S."/>
            <person name="Han J."/>
            <person name="Lapidus A."/>
            <person name="Bruce D."/>
            <person name="Goodwin L."/>
            <person name="Pitluck S."/>
            <person name="Peters L."/>
            <person name="Kyrpides N."/>
            <person name="Mavromatis K."/>
            <person name="Ivanova N."/>
            <person name="Mikhailova N."/>
            <person name="Chertkov O."/>
            <person name="Saunders E."/>
            <person name="Detter J.C."/>
            <person name="Tapia R."/>
            <person name="Han C."/>
            <person name="Land M."/>
            <person name="Hauser L."/>
            <person name="Markowitz V."/>
            <person name="Cheng J.-F."/>
            <person name="Hugenholtz P."/>
            <person name="Woyke T."/>
            <person name="Wu D."/>
            <person name="Pukall R."/>
            <person name="Gehrich-Schroeter G."/>
            <person name="Schneider S."/>
            <person name="Klenk H.-P."/>
            <person name="Eisen J.A."/>
        </authorList>
    </citation>
    <scope>NUCLEOTIDE SEQUENCE [LARGE SCALE GENOMIC DNA]</scope>
    <source>
        <strain evidence="15">ATCC 700253 / DSM 10332 / NAL</strain>
    </source>
</reference>
<evidence type="ECO:0000256" key="5">
    <source>
        <dbReference type="ARBA" id="ARBA00022617"/>
    </source>
</evidence>
<keyword evidence="8 12" id="KW-0249">Electron transport</keyword>
<dbReference type="PANTHER" id="PTHR30365">
    <property type="entry name" value="CYTOCHROME D UBIQUINOL OXIDASE"/>
    <property type="match status" value="1"/>
</dbReference>
<accession>G8TS98</accession>
<comment type="similarity">
    <text evidence="2 12">Belongs to the cytochrome ubiquinol oxidase subunit 1 family.</text>
</comment>
<dbReference type="InterPro" id="IPR002585">
    <property type="entry name" value="Cyt-d_ubiquinol_oxidase_su_1"/>
</dbReference>
<evidence type="ECO:0000256" key="11">
    <source>
        <dbReference type="ARBA" id="ARBA00023136"/>
    </source>
</evidence>
<dbReference type="GO" id="GO:0005886">
    <property type="term" value="C:plasma membrane"/>
    <property type="evidence" value="ECO:0007669"/>
    <property type="project" value="UniProtKB-SubCell"/>
</dbReference>
<feature type="transmembrane region" description="Helical" evidence="12">
    <location>
        <begin position="217"/>
        <end position="235"/>
    </location>
</feature>
<dbReference type="HOGENOM" id="CLU_030555_3_3_9"/>
<feature type="region of interest" description="Disordered" evidence="13">
    <location>
        <begin position="446"/>
        <end position="469"/>
    </location>
</feature>
<evidence type="ECO:0000256" key="9">
    <source>
        <dbReference type="ARBA" id="ARBA00022989"/>
    </source>
</evidence>
<gene>
    <name evidence="14" type="ordered locus">Sulac_2020</name>
</gene>
<feature type="transmembrane region" description="Helical" evidence="12">
    <location>
        <begin position="329"/>
        <end position="352"/>
    </location>
</feature>
<keyword evidence="7 12" id="KW-0479">Metal-binding</keyword>
<evidence type="ECO:0000256" key="1">
    <source>
        <dbReference type="ARBA" id="ARBA00004651"/>
    </source>
</evidence>
<evidence type="ECO:0000313" key="15">
    <source>
        <dbReference type="Proteomes" id="UP000005439"/>
    </source>
</evidence>
<dbReference type="GO" id="GO:0020037">
    <property type="term" value="F:heme binding"/>
    <property type="evidence" value="ECO:0007669"/>
    <property type="project" value="TreeGrafter"/>
</dbReference>
<dbReference type="STRING" id="679936.Sulac_2020"/>
<reference evidence="14 15" key="2">
    <citation type="journal article" date="2012" name="Stand. Genomic Sci.">
        <title>Complete genome sequence of the moderately thermophilic mineral-sulfide-oxidizing firmicute Sulfobacillus acidophilus type strain (NAL(T)).</title>
        <authorList>
            <person name="Anderson I."/>
            <person name="Chertkov O."/>
            <person name="Chen A."/>
            <person name="Saunders E."/>
            <person name="Lapidus A."/>
            <person name="Nolan M."/>
            <person name="Lucas S."/>
            <person name="Hammon N."/>
            <person name="Deshpande S."/>
            <person name="Cheng J.F."/>
            <person name="Han C."/>
            <person name="Tapia R."/>
            <person name="Goodwin L.A."/>
            <person name="Pitluck S."/>
            <person name="Liolios K."/>
            <person name="Pagani I."/>
            <person name="Ivanova N."/>
            <person name="Mikhailova N."/>
            <person name="Pati A."/>
            <person name="Palaniappan K."/>
            <person name="Land M."/>
            <person name="Pan C."/>
            <person name="Rohde M."/>
            <person name="Pukall R."/>
            <person name="Goker M."/>
            <person name="Detter J.C."/>
            <person name="Woyke T."/>
            <person name="Bristow J."/>
            <person name="Eisen J.A."/>
            <person name="Markowitz V."/>
            <person name="Hugenholtz P."/>
            <person name="Kyrpides N.C."/>
            <person name="Klenk H.P."/>
            <person name="Mavromatis K."/>
        </authorList>
    </citation>
    <scope>NUCLEOTIDE SEQUENCE [LARGE SCALE GENOMIC DNA]</scope>
    <source>
        <strain evidence="15">ATCC 700253 / DSM 10332 / NAL</strain>
    </source>
</reference>
<keyword evidence="6 12" id="KW-0812">Transmembrane</keyword>
<keyword evidence="4 12" id="KW-1003">Cell membrane</keyword>
<dbReference type="PIRSF" id="PIRSF006446">
    <property type="entry name" value="Cyt_quinol_oxidase_1"/>
    <property type="match status" value="1"/>
</dbReference>
<dbReference type="Proteomes" id="UP000005439">
    <property type="component" value="Chromosome"/>
</dbReference>
<evidence type="ECO:0000256" key="13">
    <source>
        <dbReference type="SAM" id="MobiDB-lite"/>
    </source>
</evidence>
<dbReference type="GO" id="GO:0009055">
    <property type="term" value="F:electron transfer activity"/>
    <property type="evidence" value="ECO:0007669"/>
    <property type="project" value="UniProtKB-UniRule"/>
</dbReference>
<feature type="transmembrane region" description="Helical" evidence="12">
    <location>
        <begin position="364"/>
        <end position="384"/>
    </location>
</feature>
<feature type="transmembrane region" description="Helical" evidence="12">
    <location>
        <begin position="127"/>
        <end position="144"/>
    </location>
</feature>
<evidence type="ECO:0000256" key="12">
    <source>
        <dbReference type="PIRNR" id="PIRNR006446"/>
    </source>
</evidence>
<dbReference type="KEGG" id="sap:Sulac_2020"/>
<evidence type="ECO:0000256" key="7">
    <source>
        <dbReference type="ARBA" id="ARBA00022723"/>
    </source>
</evidence>
<keyword evidence="9 12" id="KW-1133">Transmembrane helix</keyword>
<sequence length="469" mass="52371">MSAVGLARLQFGVTTIYHFLFVPVTIGLAFLMAILETRYWRRPTPAQRQTIEFFGRLFLINFAVGVVTGILQEFQFGMNWANYSRFVGDVFGAPLAVEALAAFFLESTFLGIWIFGWDQVPPKIHNLSIWLVAIGTSLSAFWILTANSFMQEPVGYHLVHGRAEMASFGALLSNPQLWVEFPHTELAALATGAFVMMGVSAVFLSRGRYVEWFLPPFKLALGVALVASVLVVIIGHDQAQHLIQAQPMKMAASEALWQTTGLHAAWSIVAFFNPVTHHTWWALSIPDFLTILAYNRLSGRVLGIDTLERLYVHRYGPGYYVPPVLATFWSFRVMILIGFLMAGLAALGVWHLYRGRLLERRRYLRLMVWATGLPSLGNIMGWVMTEVGRQPWIVFGLEKTAQAASPFVSATDIWATLLGFGLLYGVIALIDLRLWIRIIRQGPELPAEPPSPDASYVLTPPGPAQSFEP</sequence>
<evidence type="ECO:0000256" key="10">
    <source>
        <dbReference type="ARBA" id="ARBA00023004"/>
    </source>
</evidence>
<dbReference type="GO" id="GO:0046872">
    <property type="term" value="F:metal ion binding"/>
    <property type="evidence" value="ECO:0007669"/>
    <property type="project" value="UniProtKB-UniRule"/>
</dbReference>
<keyword evidence="10 12" id="KW-0408">Iron</keyword>
<feature type="transmembrane region" description="Helical" evidence="12">
    <location>
        <begin position="413"/>
        <end position="436"/>
    </location>
</feature>
<name>G8TS98_SULAD</name>
<protein>
    <submittedName>
        <fullName evidence="14">Cytochrome bd quinol oxidase subunit 1 apoprotein</fullName>
        <ecNumber evidence="14">1.10.3.-</ecNumber>
    </submittedName>
</protein>
<dbReference type="Pfam" id="PF01654">
    <property type="entry name" value="Cyt_bd_oxida_I"/>
    <property type="match status" value="1"/>
</dbReference>
<keyword evidence="14" id="KW-0560">Oxidoreductase</keyword>